<keyword evidence="3 8" id="KW-0349">Heme</keyword>
<name>A0A4R5WWN6_9MYCO</name>
<dbReference type="RefSeq" id="WP_133436661.1">
    <property type="nucleotide sequence ID" value="NZ_JAUFSA010000001.1"/>
</dbReference>
<dbReference type="GO" id="GO:0005506">
    <property type="term" value="F:iron ion binding"/>
    <property type="evidence" value="ECO:0007669"/>
    <property type="project" value="InterPro"/>
</dbReference>
<dbReference type="GO" id="GO:0006707">
    <property type="term" value="P:cholesterol catabolic process"/>
    <property type="evidence" value="ECO:0007669"/>
    <property type="project" value="TreeGrafter"/>
</dbReference>
<comment type="similarity">
    <text evidence="2 8">Belongs to the cytochrome P450 family.</text>
</comment>
<comment type="caution">
    <text evidence="9">The sequence shown here is derived from an EMBL/GenBank/DDBJ whole genome shotgun (WGS) entry which is preliminary data.</text>
</comment>
<dbReference type="AlphaFoldDB" id="A0A4R5WWN6"/>
<keyword evidence="7 8" id="KW-0503">Monooxygenase</keyword>
<keyword evidence="6 8" id="KW-0408">Iron</keyword>
<evidence type="ECO:0000256" key="4">
    <source>
        <dbReference type="ARBA" id="ARBA00022723"/>
    </source>
</evidence>
<evidence type="ECO:0000256" key="1">
    <source>
        <dbReference type="ARBA" id="ARBA00001971"/>
    </source>
</evidence>
<dbReference type="InterPro" id="IPR017972">
    <property type="entry name" value="Cyt_P450_CS"/>
</dbReference>
<dbReference type="PROSITE" id="PS00086">
    <property type="entry name" value="CYTOCHROME_P450"/>
    <property type="match status" value="1"/>
</dbReference>
<evidence type="ECO:0000256" key="2">
    <source>
        <dbReference type="ARBA" id="ARBA00010617"/>
    </source>
</evidence>
<dbReference type="InterPro" id="IPR036396">
    <property type="entry name" value="Cyt_P450_sf"/>
</dbReference>
<gene>
    <name evidence="9" type="ORF">QXL92_15245</name>
</gene>
<dbReference type="InterPro" id="IPR002397">
    <property type="entry name" value="Cyt_P450_B"/>
</dbReference>
<comment type="cofactor">
    <cofactor evidence="1">
        <name>heme</name>
        <dbReference type="ChEBI" id="CHEBI:30413"/>
    </cofactor>
</comment>
<dbReference type="GO" id="GO:0036199">
    <property type="term" value="F:cholest-4-en-3-one 26-monooxygenase activity"/>
    <property type="evidence" value="ECO:0007669"/>
    <property type="project" value="TreeGrafter"/>
</dbReference>
<evidence type="ECO:0000313" key="10">
    <source>
        <dbReference type="Proteomes" id="UP001229081"/>
    </source>
</evidence>
<dbReference type="SUPFAM" id="SSF48264">
    <property type="entry name" value="Cytochrome P450"/>
    <property type="match status" value="1"/>
</dbReference>
<reference evidence="9" key="1">
    <citation type="submission" date="2023-06" db="EMBL/GenBank/DDBJ databases">
        <title>Identification of two novel mycobacterium reveal diversities and complexities of Mycobacterium gordonae clade.</title>
        <authorList>
            <person name="Matsumoto Y."/>
            <person name="Nakamura S."/>
            <person name="Motooka D."/>
            <person name="Fukushima K."/>
        </authorList>
    </citation>
    <scope>NUCLEOTIDE SEQUENCE</scope>
    <source>
        <strain evidence="9">TY812</strain>
    </source>
</reference>
<evidence type="ECO:0000256" key="8">
    <source>
        <dbReference type="RuleBase" id="RU000461"/>
    </source>
</evidence>
<protein>
    <submittedName>
        <fullName evidence="9">Cytochrome P450</fullName>
    </submittedName>
</protein>
<evidence type="ECO:0000256" key="5">
    <source>
        <dbReference type="ARBA" id="ARBA00023002"/>
    </source>
</evidence>
<sequence length="425" mass="46366">MTEIVRGRTSGPNVFEAGLPTINYAAAQHPDEAHAIISQAREQSPIAIGPYGPELLTYDLVRTVLRDPRFRVPPGMFLAAQGVTSGPLWDRVAANILSLDGDEHRRLRRLVSGAFTPKATARLRTVVVDIITGLIDRQTPRGHCDVVTDIARQYPIQVICALLGAPPEDWELFSRWADVIIKAFSWDAVAEAPAILTAWDALDAYLDDMLAQRRHTLTDDLISELIRAEDDGDRLSSDELRMLVAALLMGGNDTTRHQLAAAVHVLCDHPGQWTLLGQHPELAFSAVEEVIRHSPITLITLRTAVEDVDLAGLTIAAGTLVVVNTGAANRDPTVYDDPDRLDIRRVGAPAIQTFGAGTHYCLGANLARLELAEALSVITRRMPNARRTGAAPWKPLTALTGPLSVPIAFDPLRRNHELSSASHQR</sequence>
<dbReference type="PRINTS" id="PR00385">
    <property type="entry name" value="P450"/>
</dbReference>
<dbReference type="EMBL" id="JAUFSA010000001">
    <property type="protein sequence ID" value="MDP7736097.1"/>
    <property type="molecule type" value="Genomic_DNA"/>
</dbReference>
<keyword evidence="5 8" id="KW-0560">Oxidoreductase</keyword>
<dbReference type="PRINTS" id="PR00359">
    <property type="entry name" value="BP450"/>
</dbReference>
<evidence type="ECO:0000256" key="7">
    <source>
        <dbReference type="ARBA" id="ARBA00023033"/>
    </source>
</evidence>
<dbReference type="PANTHER" id="PTHR46696">
    <property type="entry name" value="P450, PUTATIVE (EUROFUNG)-RELATED"/>
    <property type="match status" value="1"/>
</dbReference>
<keyword evidence="4 8" id="KW-0479">Metal-binding</keyword>
<dbReference type="Proteomes" id="UP001229081">
    <property type="component" value="Unassembled WGS sequence"/>
</dbReference>
<organism evidence="9 10">
    <name type="scientific">Mycobacterium paragordonae</name>
    <dbReference type="NCBI Taxonomy" id="1389713"/>
    <lineage>
        <taxon>Bacteria</taxon>
        <taxon>Bacillati</taxon>
        <taxon>Actinomycetota</taxon>
        <taxon>Actinomycetes</taxon>
        <taxon>Mycobacteriales</taxon>
        <taxon>Mycobacteriaceae</taxon>
        <taxon>Mycobacterium</taxon>
    </lineage>
</organism>
<dbReference type="PANTHER" id="PTHR46696:SF4">
    <property type="entry name" value="BIOTIN BIOSYNTHESIS CYTOCHROME P450"/>
    <property type="match status" value="1"/>
</dbReference>
<proteinExistence type="inferred from homology"/>
<evidence type="ECO:0000256" key="3">
    <source>
        <dbReference type="ARBA" id="ARBA00022617"/>
    </source>
</evidence>
<dbReference type="GO" id="GO:0008395">
    <property type="term" value="F:steroid hydroxylase activity"/>
    <property type="evidence" value="ECO:0007669"/>
    <property type="project" value="TreeGrafter"/>
</dbReference>
<dbReference type="Pfam" id="PF00067">
    <property type="entry name" value="p450"/>
    <property type="match status" value="2"/>
</dbReference>
<evidence type="ECO:0000313" key="9">
    <source>
        <dbReference type="EMBL" id="MDP7736097.1"/>
    </source>
</evidence>
<dbReference type="InterPro" id="IPR001128">
    <property type="entry name" value="Cyt_P450"/>
</dbReference>
<dbReference type="GO" id="GO:0020037">
    <property type="term" value="F:heme binding"/>
    <property type="evidence" value="ECO:0007669"/>
    <property type="project" value="InterPro"/>
</dbReference>
<accession>A0A4R5WWN6</accession>
<dbReference type="FunFam" id="1.10.630.10:FF:000018">
    <property type="entry name" value="Cytochrome P450 monooxygenase"/>
    <property type="match status" value="1"/>
</dbReference>
<evidence type="ECO:0000256" key="6">
    <source>
        <dbReference type="ARBA" id="ARBA00023004"/>
    </source>
</evidence>
<dbReference type="Gene3D" id="1.10.630.10">
    <property type="entry name" value="Cytochrome P450"/>
    <property type="match status" value="1"/>
</dbReference>